<feature type="non-terminal residue" evidence="2">
    <location>
        <position position="1"/>
    </location>
</feature>
<evidence type="ECO:0000313" key="3">
    <source>
        <dbReference type="Proteomes" id="UP000308365"/>
    </source>
</evidence>
<accession>A0A4U1EEM0</accession>
<dbReference type="AlphaFoldDB" id="A0A4U1EEM0"/>
<dbReference type="EMBL" id="RWIC01001908">
    <property type="protein sequence ID" value="TKC34373.1"/>
    <property type="molecule type" value="Genomic_DNA"/>
</dbReference>
<protein>
    <submittedName>
        <fullName evidence="2">Uncharacterized protein</fullName>
    </submittedName>
</protein>
<sequence length="109" mass="12061">GAIKDVTDANCNTRAINPFSAEHTQSPRPAPIVSCARSFAENLEKMVRRKSMKKPRSVGEKKVEAKKQLPEQTVQNLAKSVGRQDRYSCGAGERETLKHAPPIFVGRDN</sequence>
<reference evidence="3" key="1">
    <citation type="journal article" date="2019" name="IScience">
        <title>Narwhal Genome Reveals Long-Term Low Genetic Diversity despite Current Large Abundance Size.</title>
        <authorList>
            <person name="Westbury M.V."/>
            <person name="Petersen B."/>
            <person name="Garde E."/>
            <person name="Heide-Jorgensen M.P."/>
            <person name="Lorenzen E.D."/>
        </authorList>
    </citation>
    <scope>NUCLEOTIDE SEQUENCE [LARGE SCALE GENOMIC DNA]</scope>
</reference>
<evidence type="ECO:0000256" key="1">
    <source>
        <dbReference type="SAM" id="MobiDB-lite"/>
    </source>
</evidence>
<proteinExistence type="predicted"/>
<dbReference type="Proteomes" id="UP000308365">
    <property type="component" value="Unassembled WGS sequence"/>
</dbReference>
<organism evidence="2 3">
    <name type="scientific">Monodon monoceros</name>
    <name type="common">Narwhal</name>
    <name type="synonym">Ceratodon monodon</name>
    <dbReference type="NCBI Taxonomy" id="40151"/>
    <lineage>
        <taxon>Eukaryota</taxon>
        <taxon>Metazoa</taxon>
        <taxon>Chordata</taxon>
        <taxon>Craniata</taxon>
        <taxon>Vertebrata</taxon>
        <taxon>Euteleostomi</taxon>
        <taxon>Mammalia</taxon>
        <taxon>Eutheria</taxon>
        <taxon>Laurasiatheria</taxon>
        <taxon>Artiodactyla</taxon>
        <taxon>Whippomorpha</taxon>
        <taxon>Cetacea</taxon>
        <taxon>Odontoceti</taxon>
        <taxon>Monodontidae</taxon>
        <taxon>Monodon</taxon>
    </lineage>
</organism>
<name>A0A4U1EEM0_MONMO</name>
<feature type="region of interest" description="Disordered" evidence="1">
    <location>
        <begin position="78"/>
        <end position="109"/>
    </location>
</feature>
<comment type="caution">
    <text evidence="2">The sequence shown here is derived from an EMBL/GenBank/DDBJ whole genome shotgun (WGS) entry which is preliminary data.</text>
</comment>
<evidence type="ECO:0000313" key="2">
    <source>
        <dbReference type="EMBL" id="TKC34373.1"/>
    </source>
</evidence>
<gene>
    <name evidence="2" type="ORF">EI555_010929</name>
</gene>
<feature type="compositionally biased region" description="Basic and acidic residues" evidence="1">
    <location>
        <begin position="82"/>
        <end position="98"/>
    </location>
</feature>